<dbReference type="RefSeq" id="XP_023630229.1">
    <property type="nucleotide sequence ID" value="XM_023774461.1"/>
</dbReference>
<evidence type="ECO:0000313" key="2">
    <source>
        <dbReference type="Proteomes" id="UP000225277"/>
    </source>
</evidence>
<dbReference type="Proteomes" id="UP000225277">
    <property type="component" value="Unassembled WGS sequence"/>
</dbReference>
<dbReference type="AlphaFoldDB" id="A0A2D3VCQ8"/>
<sequence>MAGIQTELDNLVANEACKAAFFFSSEGKFYSNADFSLGDLSPLLGAVKSGASSVEVAGRKYTITGYDADVLSVADPERPEVTMRVATPAGAQNGKQIAGALCTDAFLPTFKEAANKLYGLDA</sequence>
<evidence type="ECO:0008006" key="3">
    <source>
        <dbReference type="Google" id="ProtNLM"/>
    </source>
</evidence>
<name>A0A2D3VCQ8_9PEZI</name>
<dbReference type="EMBL" id="FJUY01000017">
    <property type="protein sequence ID" value="CZT23505.1"/>
    <property type="molecule type" value="Genomic_DNA"/>
</dbReference>
<evidence type="ECO:0000313" key="1">
    <source>
        <dbReference type="EMBL" id="CZT23505.1"/>
    </source>
</evidence>
<protein>
    <recommendedName>
        <fullName evidence="3">Profilin</fullName>
    </recommendedName>
</protein>
<reference evidence="1 2" key="1">
    <citation type="submission" date="2016-03" db="EMBL/GenBank/DDBJ databases">
        <authorList>
            <person name="Ploux O."/>
        </authorList>
    </citation>
    <scope>NUCLEOTIDE SEQUENCE [LARGE SCALE GENOMIC DNA]</scope>
    <source>
        <strain evidence="1 2">URUG2</strain>
    </source>
</reference>
<organism evidence="1 2">
    <name type="scientific">Ramularia collo-cygni</name>
    <dbReference type="NCBI Taxonomy" id="112498"/>
    <lineage>
        <taxon>Eukaryota</taxon>
        <taxon>Fungi</taxon>
        <taxon>Dikarya</taxon>
        <taxon>Ascomycota</taxon>
        <taxon>Pezizomycotina</taxon>
        <taxon>Dothideomycetes</taxon>
        <taxon>Dothideomycetidae</taxon>
        <taxon>Mycosphaerellales</taxon>
        <taxon>Mycosphaerellaceae</taxon>
        <taxon>Ramularia</taxon>
    </lineage>
</organism>
<gene>
    <name evidence="1" type="ORF">RCC_09219</name>
</gene>
<accession>A0A2D3VCQ8</accession>
<proteinExistence type="predicted"/>
<keyword evidence="2" id="KW-1185">Reference proteome</keyword>
<dbReference type="GeneID" id="35604291"/>